<sequence length="198" mass="22064">MVYRPRDLISKQAHKLMTESFKRHGAEKCNIRGCKVIRRARPDQVECEGQETGSFLVEAYTSLLNICKRTDAMLNLQEIDEISDEYYSSDDTTSDDVASRPSRRLTNSAANVLAEFVGSRVENVCTRMQDVLRMKSASSSEAEQNPCGHGSVFMPFIGSTVNGKFRPGFETFDPSNPVLPPPRGLFSTAVIYARKADV</sequence>
<organism evidence="1">
    <name type="scientific">Hanusia phi</name>
    <dbReference type="NCBI Taxonomy" id="3032"/>
    <lineage>
        <taxon>Eukaryota</taxon>
        <taxon>Cryptophyceae</taxon>
        <taxon>Pyrenomonadales</taxon>
        <taxon>Geminigeraceae</taxon>
        <taxon>Hanusia</taxon>
    </lineage>
</organism>
<gene>
    <name evidence="1" type="ORF">HPHI1048_LOCUS18117</name>
</gene>
<dbReference type="AlphaFoldDB" id="A0A7S0HP83"/>
<dbReference type="EMBL" id="HBEO01026917">
    <property type="protein sequence ID" value="CAD8498233.1"/>
    <property type="molecule type" value="Transcribed_RNA"/>
</dbReference>
<reference evidence="1" key="1">
    <citation type="submission" date="2021-01" db="EMBL/GenBank/DDBJ databases">
        <authorList>
            <person name="Corre E."/>
            <person name="Pelletier E."/>
            <person name="Niang G."/>
            <person name="Scheremetjew M."/>
            <person name="Finn R."/>
            <person name="Kale V."/>
            <person name="Holt S."/>
            <person name="Cochrane G."/>
            <person name="Meng A."/>
            <person name="Brown T."/>
            <person name="Cohen L."/>
        </authorList>
    </citation>
    <scope>NUCLEOTIDE SEQUENCE</scope>
    <source>
        <strain evidence="1">CCMP325</strain>
    </source>
</reference>
<accession>A0A7S0HP83</accession>
<protein>
    <submittedName>
        <fullName evidence="1">Uncharacterized protein</fullName>
    </submittedName>
</protein>
<proteinExistence type="predicted"/>
<name>A0A7S0HP83_9CRYP</name>
<evidence type="ECO:0000313" key="1">
    <source>
        <dbReference type="EMBL" id="CAD8498233.1"/>
    </source>
</evidence>